<dbReference type="GO" id="GO:0003700">
    <property type="term" value="F:DNA-binding transcription factor activity"/>
    <property type="evidence" value="ECO:0007669"/>
    <property type="project" value="UniProtKB-UniRule"/>
</dbReference>
<comment type="subcellular location">
    <subcellularLocation>
        <location evidence="8 9">Nucleus</location>
    </subcellularLocation>
</comment>
<dbReference type="GO" id="GO:0008270">
    <property type="term" value="F:zinc ion binding"/>
    <property type="evidence" value="ECO:0007669"/>
    <property type="project" value="UniProtKB-KW"/>
</dbReference>
<comment type="caution">
    <text evidence="12">The sequence shown here is derived from an EMBL/GenBank/DDBJ whole genome shotgun (WGS) entry which is preliminary data.</text>
</comment>
<evidence type="ECO:0000256" key="9">
    <source>
        <dbReference type="RuleBase" id="RU369094"/>
    </source>
</evidence>
<evidence type="ECO:0000256" key="1">
    <source>
        <dbReference type="ARBA" id="ARBA00022723"/>
    </source>
</evidence>
<keyword evidence="1 9" id="KW-0479">Metal-binding</keyword>
<evidence type="ECO:0000313" key="13">
    <source>
        <dbReference type="Proteomes" id="UP000807115"/>
    </source>
</evidence>
<keyword evidence="6 9" id="KW-0804">Transcription</keyword>
<feature type="region of interest" description="Disordered" evidence="10">
    <location>
        <begin position="228"/>
        <end position="280"/>
    </location>
</feature>
<name>A0A921U4B9_SORBI</name>
<comment type="function">
    <text evidence="9">Transcription factor that binds specifically to a 5'-AA[AG]G-3' consensus core sequence.</text>
</comment>
<dbReference type="Pfam" id="PF02701">
    <property type="entry name" value="Zn_ribbon_Dof"/>
    <property type="match status" value="1"/>
</dbReference>
<accession>A0A921U4B9</accession>
<evidence type="ECO:0000256" key="3">
    <source>
        <dbReference type="ARBA" id="ARBA00022833"/>
    </source>
</evidence>
<keyword evidence="4 9" id="KW-0805">Transcription regulation</keyword>
<evidence type="ECO:0000256" key="5">
    <source>
        <dbReference type="ARBA" id="ARBA00023125"/>
    </source>
</evidence>
<dbReference type="PROSITE" id="PS50884">
    <property type="entry name" value="ZF_DOF_2"/>
    <property type="match status" value="1"/>
</dbReference>
<keyword evidence="5 8" id="KW-0238">DNA-binding</keyword>
<dbReference type="InterPro" id="IPR045174">
    <property type="entry name" value="Dof"/>
</dbReference>
<evidence type="ECO:0000256" key="10">
    <source>
        <dbReference type="SAM" id="MobiDB-lite"/>
    </source>
</evidence>
<feature type="domain" description="Dof-type" evidence="11">
    <location>
        <begin position="67"/>
        <end position="121"/>
    </location>
</feature>
<dbReference type="PROSITE" id="PS01361">
    <property type="entry name" value="ZF_DOF_1"/>
    <property type="match status" value="1"/>
</dbReference>
<dbReference type="PANTHER" id="PTHR31992">
    <property type="entry name" value="DOF ZINC FINGER PROTEIN DOF1.4-RELATED"/>
    <property type="match status" value="1"/>
</dbReference>
<keyword evidence="2 8" id="KW-0863">Zinc-finger</keyword>
<evidence type="ECO:0000313" key="12">
    <source>
        <dbReference type="EMBL" id="KAG0518262.1"/>
    </source>
</evidence>
<feature type="compositionally biased region" description="Low complexity" evidence="10">
    <location>
        <begin position="263"/>
        <end position="272"/>
    </location>
</feature>
<reference evidence="12" key="1">
    <citation type="journal article" date="2019" name="BMC Genomics">
        <title>A new reference genome for Sorghum bicolor reveals high levels of sequence similarity between sweet and grain genotypes: implications for the genetics of sugar metabolism.</title>
        <authorList>
            <person name="Cooper E.A."/>
            <person name="Brenton Z.W."/>
            <person name="Flinn B.S."/>
            <person name="Jenkins J."/>
            <person name="Shu S."/>
            <person name="Flowers D."/>
            <person name="Luo F."/>
            <person name="Wang Y."/>
            <person name="Xia P."/>
            <person name="Barry K."/>
            <person name="Daum C."/>
            <person name="Lipzen A."/>
            <person name="Yoshinaga Y."/>
            <person name="Schmutz J."/>
            <person name="Saski C."/>
            <person name="Vermerris W."/>
            <person name="Kresovich S."/>
        </authorList>
    </citation>
    <scope>NUCLEOTIDE SEQUENCE</scope>
</reference>
<evidence type="ECO:0000256" key="6">
    <source>
        <dbReference type="ARBA" id="ARBA00023163"/>
    </source>
</evidence>
<evidence type="ECO:0000256" key="2">
    <source>
        <dbReference type="ARBA" id="ARBA00022771"/>
    </source>
</evidence>
<dbReference type="GO" id="GO:0005634">
    <property type="term" value="C:nucleus"/>
    <property type="evidence" value="ECO:0007669"/>
    <property type="project" value="UniProtKB-SubCell"/>
</dbReference>
<evidence type="ECO:0000256" key="7">
    <source>
        <dbReference type="ARBA" id="ARBA00023242"/>
    </source>
</evidence>
<evidence type="ECO:0000259" key="11">
    <source>
        <dbReference type="PROSITE" id="PS50884"/>
    </source>
</evidence>
<protein>
    <recommendedName>
        <fullName evidence="9">Dof zinc finger protein</fullName>
    </recommendedName>
</protein>
<keyword evidence="7 8" id="KW-0539">Nucleus</keyword>
<gene>
    <name evidence="12" type="ORF">BDA96_09G160700</name>
</gene>
<evidence type="ECO:0000256" key="4">
    <source>
        <dbReference type="ARBA" id="ARBA00023015"/>
    </source>
</evidence>
<dbReference type="GO" id="GO:0003677">
    <property type="term" value="F:DNA binding"/>
    <property type="evidence" value="ECO:0007669"/>
    <property type="project" value="UniProtKB-UniRule"/>
</dbReference>
<dbReference type="InterPro" id="IPR003851">
    <property type="entry name" value="Znf_Dof"/>
</dbReference>
<dbReference type="AlphaFoldDB" id="A0A921U4B9"/>
<dbReference type="Proteomes" id="UP000807115">
    <property type="component" value="Chromosome 9"/>
</dbReference>
<keyword evidence="3 9" id="KW-0862">Zinc</keyword>
<dbReference type="EMBL" id="CM027688">
    <property type="protein sequence ID" value="KAG0518262.1"/>
    <property type="molecule type" value="Genomic_DNA"/>
</dbReference>
<dbReference type="PANTHER" id="PTHR31992:SF321">
    <property type="entry name" value="DOF ZINC FINGER PROTEIN"/>
    <property type="match status" value="1"/>
</dbReference>
<feature type="compositionally biased region" description="Low complexity" evidence="10">
    <location>
        <begin position="228"/>
        <end position="240"/>
    </location>
</feature>
<organism evidence="12 13">
    <name type="scientific">Sorghum bicolor</name>
    <name type="common">Sorghum</name>
    <name type="synonym">Sorghum vulgare</name>
    <dbReference type="NCBI Taxonomy" id="4558"/>
    <lineage>
        <taxon>Eukaryota</taxon>
        <taxon>Viridiplantae</taxon>
        <taxon>Streptophyta</taxon>
        <taxon>Embryophyta</taxon>
        <taxon>Tracheophyta</taxon>
        <taxon>Spermatophyta</taxon>
        <taxon>Magnoliopsida</taxon>
        <taxon>Liliopsida</taxon>
        <taxon>Poales</taxon>
        <taxon>Poaceae</taxon>
        <taxon>PACMAD clade</taxon>
        <taxon>Panicoideae</taxon>
        <taxon>Andropogonodae</taxon>
        <taxon>Andropogoneae</taxon>
        <taxon>Sorghinae</taxon>
        <taxon>Sorghum</taxon>
    </lineage>
</organism>
<sequence>MKLSSSSHHLLLESSNLTLSPHHRNTAVVTRMLSSHCENMLPYAPGRRAAVLLDHRRYRPNVVEVAPSCPRCDSPNTKFCYYNNYSLSQPRYFCKGCRRYWTKGGSLRNVPVGGGCRKNRRGKPVVRAVAVDAAVAAASGGASALANRSSSSSPATLRPDLLLEGMIGSPIGLCQPTDDDAAEIPAVVAPEGSTIDLALLYAKFLNHQPEAAAEPCAAAVVPESLDTLSGSSTSGDVSPVVVPPRDQHQPFTTQDHGGFGELSATTASAEPSAAPPQRPADDACACAAEALIGALSVDPRCYDSLGLPPDGGDLVLPSTWHLGTKYEPFDPLPEDAMSLQDGFAGDEDVWSSALACQGLEAALCRP</sequence>
<proteinExistence type="predicted"/>
<evidence type="ECO:0000256" key="8">
    <source>
        <dbReference type="PROSITE-ProRule" id="PRU00071"/>
    </source>
</evidence>
<reference evidence="12" key="2">
    <citation type="submission" date="2020-10" db="EMBL/GenBank/DDBJ databases">
        <authorList>
            <person name="Cooper E.A."/>
            <person name="Brenton Z.W."/>
            <person name="Flinn B.S."/>
            <person name="Jenkins J."/>
            <person name="Shu S."/>
            <person name="Flowers D."/>
            <person name="Luo F."/>
            <person name="Wang Y."/>
            <person name="Xia P."/>
            <person name="Barry K."/>
            <person name="Daum C."/>
            <person name="Lipzen A."/>
            <person name="Yoshinaga Y."/>
            <person name="Schmutz J."/>
            <person name="Saski C."/>
            <person name="Vermerris W."/>
            <person name="Kresovich S."/>
        </authorList>
    </citation>
    <scope>NUCLEOTIDE SEQUENCE</scope>
</reference>